<comment type="caution">
    <text evidence="5">The sequence shown here is derived from an EMBL/GenBank/DDBJ whole genome shotgun (WGS) entry which is preliminary data.</text>
</comment>
<dbReference type="PROSITE" id="PS51109">
    <property type="entry name" value="G5"/>
    <property type="match status" value="1"/>
</dbReference>
<keyword evidence="2" id="KW-0812">Transmembrane</keyword>
<dbReference type="InterPro" id="IPR016047">
    <property type="entry name" value="M23ase_b-sheet_dom"/>
</dbReference>
<dbReference type="SMART" id="SM00257">
    <property type="entry name" value="LysM"/>
    <property type="match status" value="1"/>
</dbReference>
<dbReference type="SMART" id="SM01208">
    <property type="entry name" value="G5"/>
    <property type="match status" value="1"/>
</dbReference>
<evidence type="ECO:0000256" key="1">
    <source>
        <dbReference type="ARBA" id="ARBA00022729"/>
    </source>
</evidence>
<gene>
    <name evidence="5" type="primary">envC_1</name>
    <name evidence="5" type="ORF">CAGA_17810</name>
</gene>
<dbReference type="CDD" id="cd12797">
    <property type="entry name" value="M23_peptidase"/>
    <property type="match status" value="1"/>
</dbReference>
<dbReference type="GO" id="GO:0004222">
    <property type="term" value="F:metalloendopeptidase activity"/>
    <property type="evidence" value="ECO:0007669"/>
    <property type="project" value="TreeGrafter"/>
</dbReference>
<protein>
    <submittedName>
        <fullName evidence="5">Murein hydrolase activator EnvC</fullName>
    </submittedName>
</protein>
<evidence type="ECO:0000259" key="3">
    <source>
        <dbReference type="PROSITE" id="PS51109"/>
    </source>
</evidence>
<dbReference type="PANTHER" id="PTHR21666:SF270">
    <property type="entry name" value="MUREIN HYDROLASE ACTIVATOR ENVC"/>
    <property type="match status" value="1"/>
</dbReference>
<keyword evidence="1" id="KW-0732">Signal</keyword>
<evidence type="ECO:0000313" key="6">
    <source>
        <dbReference type="Proteomes" id="UP000297714"/>
    </source>
</evidence>
<dbReference type="InterPro" id="IPR036779">
    <property type="entry name" value="LysM_dom_sf"/>
</dbReference>
<dbReference type="SUPFAM" id="SSF51261">
    <property type="entry name" value="Duplicated hybrid motif"/>
    <property type="match status" value="1"/>
</dbReference>
<feature type="domain" description="LysM" evidence="4">
    <location>
        <begin position="302"/>
        <end position="346"/>
    </location>
</feature>
<organism evidence="5 6">
    <name type="scientific">Caproiciproducens galactitolivorans</name>
    <dbReference type="NCBI Taxonomy" id="642589"/>
    <lineage>
        <taxon>Bacteria</taxon>
        <taxon>Bacillati</taxon>
        <taxon>Bacillota</taxon>
        <taxon>Clostridia</taxon>
        <taxon>Eubacteriales</taxon>
        <taxon>Acutalibacteraceae</taxon>
        <taxon>Caproiciproducens</taxon>
    </lineage>
</organism>
<dbReference type="OrthoDB" id="5623881at2"/>
<dbReference type="PROSITE" id="PS51782">
    <property type="entry name" value="LYSM"/>
    <property type="match status" value="1"/>
</dbReference>
<evidence type="ECO:0000259" key="4">
    <source>
        <dbReference type="PROSITE" id="PS51782"/>
    </source>
</evidence>
<dbReference type="Gene3D" id="2.20.230.10">
    <property type="entry name" value="Resuscitation-promoting factor rpfb"/>
    <property type="match status" value="1"/>
</dbReference>
<reference evidence="5 6" key="1">
    <citation type="submission" date="2019-04" db="EMBL/GenBank/DDBJ databases">
        <authorList>
            <person name="Poehlein A."/>
            <person name="Bengelsdorf F.R."/>
            <person name="Duerre P."/>
            <person name="Daniel R."/>
        </authorList>
    </citation>
    <scope>NUCLEOTIDE SEQUENCE [LARGE SCALE GENOMIC DNA]</scope>
    <source>
        <strain evidence="5 6">BS-1</strain>
    </source>
</reference>
<dbReference type="Gene3D" id="2.70.70.10">
    <property type="entry name" value="Glucose Permease (Domain IIA)"/>
    <property type="match status" value="1"/>
</dbReference>
<dbReference type="Gene3D" id="3.10.350.10">
    <property type="entry name" value="LysM domain"/>
    <property type="match status" value="1"/>
</dbReference>
<dbReference type="SUPFAM" id="SSF54106">
    <property type="entry name" value="LysM domain"/>
    <property type="match status" value="1"/>
</dbReference>
<dbReference type="InterPro" id="IPR018392">
    <property type="entry name" value="LysM"/>
</dbReference>
<dbReference type="Pfam" id="PF01551">
    <property type="entry name" value="Peptidase_M23"/>
    <property type="match status" value="1"/>
</dbReference>
<keyword evidence="5" id="KW-0378">Hydrolase</keyword>
<feature type="domain" description="G5" evidence="3">
    <location>
        <begin position="353"/>
        <end position="433"/>
    </location>
</feature>
<name>A0A4Z0YAR7_9FIRM</name>
<keyword evidence="2" id="KW-1133">Transmembrane helix</keyword>
<dbReference type="EMBL" id="SRMQ01000008">
    <property type="protein sequence ID" value="TGJ76060.1"/>
    <property type="molecule type" value="Genomic_DNA"/>
</dbReference>
<keyword evidence="6" id="KW-1185">Reference proteome</keyword>
<accession>A0A4Z0YAR7</accession>
<dbReference type="Pfam" id="PF07501">
    <property type="entry name" value="G5"/>
    <property type="match status" value="1"/>
</dbReference>
<evidence type="ECO:0000256" key="2">
    <source>
        <dbReference type="SAM" id="Phobius"/>
    </source>
</evidence>
<keyword evidence="2" id="KW-0472">Membrane</keyword>
<dbReference type="AlphaFoldDB" id="A0A4Z0YAR7"/>
<dbReference type="Proteomes" id="UP000297714">
    <property type="component" value="Unassembled WGS sequence"/>
</dbReference>
<dbReference type="PANTHER" id="PTHR21666">
    <property type="entry name" value="PEPTIDASE-RELATED"/>
    <property type="match status" value="1"/>
</dbReference>
<dbReference type="InterPro" id="IPR011098">
    <property type="entry name" value="G5_dom"/>
</dbReference>
<dbReference type="Pfam" id="PF01476">
    <property type="entry name" value="LysM"/>
    <property type="match status" value="1"/>
</dbReference>
<dbReference type="InterPro" id="IPR011055">
    <property type="entry name" value="Dup_hybrid_motif"/>
</dbReference>
<dbReference type="InterPro" id="IPR050570">
    <property type="entry name" value="Cell_wall_metabolism_enzyme"/>
</dbReference>
<evidence type="ECO:0000313" key="5">
    <source>
        <dbReference type="EMBL" id="TGJ76060.1"/>
    </source>
</evidence>
<proteinExistence type="predicted"/>
<sequence>MQLPQLSGLYSKCQFTCRGATENAIKFLYITGIQSVRILKRVRRRLSRFFRPFTNLVKSLYAAYIGKRIANLKEECSSIREGFTIARRRIEEAKKVGLSHVFHEYIIVTAKSFIRHKGFVCSILNLAAPIGAAFLLGFTIRYWTGLNYGLVLAYDGKEVATIQNEKVFEQASEMVSQRMVHDTADSNIKINVTPTFRLAVVDAGTVSPVNTVCDKIIQQSNGIIEEASGLYVNGELIGAVKSSADLRYMLQNILNKAKGNDMNATAAFIQDVETINGLFPTTSIMTPEALNKIITGTSKSAVTYTVKEGDTVTSIAKANHTTIAALNKINNNQLGDNLMPGDLINLEVAVPMLNVQIVKTVTYQVPLSYKTVTIPDDSQYTDYSKLKNEGINGVQQCVDKIYYINGMESKREIVSRTVVKPSVDKVVITGTKKRPSISSLGVSTGSLMWPVPSLHTITTYFTWRWGVFHSGIDISGGSAYGKTIVAADGGVVISAGWDSGGYGNCVRINHGNGLTTLYGHASKVLVSPGQRVSKGQAIALVGSTGNSTGPHCHFEVIKRGTKVNPLGYVSR</sequence>
<dbReference type="CDD" id="cd00118">
    <property type="entry name" value="LysM"/>
    <property type="match status" value="1"/>
</dbReference>
<feature type="transmembrane region" description="Helical" evidence="2">
    <location>
        <begin position="119"/>
        <end position="143"/>
    </location>
</feature>